<reference evidence="2 3" key="1">
    <citation type="journal article" date="2012" name="BMC Genomics">
        <title>Comparative genomic analysis of human infective Trypanosoma cruzi lineages with the bat-restricted subspecies T. cruzi marinkellei.</title>
        <authorList>
            <person name="Franzen O."/>
            <person name="Talavera-Lopez C."/>
            <person name="Ochaya S."/>
            <person name="Butler C.E."/>
            <person name="Messenger L.A."/>
            <person name="Lewis M.D."/>
            <person name="Llewellyn M.S."/>
            <person name="Marinkelle C.J."/>
            <person name="Tyler K.M."/>
            <person name="Miles M.A."/>
            <person name="Andersson B."/>
        </authorList>
    </citation>
    <scope>NUCLEOTIDE SEQUENCE [LARGE SCALE GENOMIC DNA]</scope>
    <source>
        <strain evidence="2 3">B7</strain>
    </source>
</reference>
<dbReference type="AlphaFoldDB" id="K2LUY4"/>
<name>K2LUY4_TRYCR</name>
<organism evidence="2 3">
    <name type="scientific">Trypanosoma cruzi marinkellei</name>
    <dbReference type="NCBI Taxonomy" id="85056"/>
    <lineage>
        <taxon>Eukaryota</taxon>
        <taxon>Discoba</taxon>
        <taxon>Euglenozoa</taxon>
        <taxon>Kinetoplastea</taxon>
        <taxon>Metakinetoplastina</taxon>
        <taxon>Trypanosomatida</taxon>
        <taxon>Trypanosomatidae</taxon>
        <taxon>Trypanosoma</taxon>
        <taxon>Schizotrypanum</taxon>
    </lineage>
</organism>
<accession>K2LUY4</accession>
<dbReference type="Proteomes" id="UP000007350">
    <property type="component" value="Unassembled WGS sequence"/>
</dbReference>
<feature type="region of interest" description="Disordered" evidence="1">
    <location>
        <begin position="219"/>
        <end position="285"/>
    </location>
</feature>
<evidence type="ECO:0000256" key="1">
    <source>
        <dbReference type="SAM" id="MobiDB-lite"/>
    </source>
</evidence>
<gene>
    <name evidence="2" type="ORF">MOQ_009729</name>
</gene>
<feature type="region of interest" description="Disordered" evidence="1">
    <location>
        <begin position="157"/>
        <end position="185"/>
    </location>
</feature>
<keyword evidence="3" id="KW-1185">Reference proteome</keyword>
<sequence>MDGQNSEEADLSDIFVALKEAAHGQWDADAEELLLKGLMAFQANFSARFSSVREELENLGKDVSTASIQVSNAMNLFVLLAQKQFVQNRVSLEDDDDDDGCDAKSGVVSGETDPGEEKQTSVADKIAEGTEARAKRVYQEAIDLGVRVLEERTIPLFSDGTASDEGATANNDAPEEEDDSIAAHSFSDQYRHRRFMALIGSERFLNDPYGGYFDDGSVCSRRSSPLDHSSESGANQLAVTTEQEPKFNAASVAQSKTAPPPHPTTTTTTGLSKSCESADSSASAE</sequence>
<comment type="caution">
    <text evidence="2">The sequence shown here is derived from an EMBL/GenBank/DDBJ whole genome shotgun (WGS) entry which is preliminary data.</text>
</comment>
<feature type="region of interest" description="Disordered" evidence="1">
    <location>
        <begin position="92"/>
        <end position="121"/>
    </location>
</feature>
<evidence type="ECO:0000313" key="3">
    <source>
        <dbReference type="Proteomes" id="UP000007350"/>
    </source>
</evidence>
<feature type="compositionally biased region" description="Low complexity" evidence="1">
    <location>
        <begin position="264"/>
        <end position="285"/>
    </location>
</feature>
<dbReference type="EMBL" id="AHKC01020357">
    <property type="protein sequence ID" value="EKF26563.1"/>
    <property type="molecule type" value="Genomic_DNA"/>
</dbReference>
<protein>
    <submittedName>
        <fullName evidence="2">Uncharacterized protein</fullName>
    </submittedName>
</protein>
<proteinExistence type="predicted"/>
<evidence type="ECO:0000313" key="2">
    <source>
        <dbReference type="EMBL" id="EKF26563.1"/>
    </source>
</evidence>
<feature type="compositionally biased region" description="Polar residues" evidence="1">
    <location>
        <begin position="231"/>
        <end position="242"/>
    </location>
</feature>
<dbReference type="OrthoDB" id="751084at2759"/>